<keyword evidence="3" id="KW-1185">Reference proteome</keyword>
<dbReference type="GO" id="GO:0016020">
    <property type="term" value="C:membrane"/>
    <property type="evidence" value="ECO:0007669"/>
    <property type="project" value="UniProtKB-SubCell"/>
</dbReference>
<comment type="caution">
    <text evidence="2">The sequence shown here is derived from an EMBL/GenBank/DDBJ whole genome shotgun (WGS) entry which is preliminary data.</text>
</comment>
<gene>
    <name evidence="2" type="ORF">CASFOL_021287</name>
</gene>
<name>A0ABD3CX02_9LAMI</name>
<comment type="similarity">
    <text evidence="1">Belongs to the DP1 family.</text>
</comment>
<dbReference type="AlphaFoldDB" id="A0ABD3CX02"/>
<protein>
    <recommendedName>
        <fullName evidence="1">HVA22-like protein</fullName>
    </recommendedName>
</protein>
<proteinExistence type="inferred from homology"/>
<dbReference type="PANTHER" id="PTHR12300:SF117">
    <property type="entry name" value="LP05237P-RELATED"/>
    <property type="match status" value="1"/>
</dbReference>
<reference evidence="3" key="1">
    <citation type="journal article" date="2024" name="IScience">
        <title>Strigolactones Initiate the Formation of Haustorium-like Structures in Castilleja.</title>
        <authorList>
            <person name="Buerger M."/>
            <person name="Peterson D."/>
            <person name="Chory J."/>
        </authorList>
    </citation>
    <scope>NUCLEOTIDE SEQUENCE [LARGE SCALE GENOMIC DNA]</scope>
</reference>
<dbReference type="EMBL" id="JAVIJP010000028">
    <property type="protein sequence ID" value="KAL3634233.1"/>
    <property type="molecule type" value="Genomic_DNA"/>
</dbReference>
<accession>A0ABD3CX02</accession>
<evidence type="ECO:0000313" key="3">
    <source>
        <dbReference type="Proteomes" id="UP001632038"/>
    </source>
</evidence>
<sequence length="135" mass="16196">MIGSILARPLLMVFGYVYPAYECYKFVERRDLEMDQLKIWCQYWIIVALLTTCERVGDNVLCWLPLYDEVKVALVLYIWHPKIRGSRHIYGSFLKPYMVKHEMDIDLYVVKVRDTAALITTWLWQKILSYYSKEM</sequence>
<evidence type="ECO:0000313" key="2">
    <source>
        <dbReference type="EMBL" id="KAL3634233.1"/>
    </source>
</evidence>
<dbReference type="PANTHER" id="PTHR12300">
    <property type="entry name" value="HVA22-LIKE PROTEINS"/>
    <property type="match status" value="1"/>
</dbReference>
<organism evidence="2 3">
    <name type="scientific">Castilleja foliolosa</name>
    <dbReference type="NCBI Taxonomy" id="1961234"/>
    <lineage>
        <taxon>Eukaryota</taxon>
        <taxon>Viridiplantae</taxon>
        <taxon>Streptophyta</taxon>
        <taxon>Embryophyta</taxon>
        <taxon>Tracheophyta</taxon>
        <taxon>Spermatophyta</taxon>
        <taxon>Magnoliopsida</taxon>
        <taxon>eudicotyledons</taxon>
        <taxon>Gunneridae</taxon>
        <taxon>Pentapetalae</taxon>
        <taxon>asterids</taxon>
        <taxon>lamiids</taxon>
        <taxon>Lamiales</taxon>
        <taxon>Orobanchaceae</taxon>
        <taxon>Pedicularideae</taxon>
        <taxon>Castillejinae</taxon>
        <taxon>Castilleja</taxon>
    </lineage>
</organism>
<dbReference type="InterPro" id="IPR004345">
    <property type="entry name" value="TB2_DP1_HVA22"/>
</dbReference>
<comment type="subcellular location">
    <subcellularLocation>
        <location evidence="1">Membrane</location>
        <topology evidence="1">Multi-pass membrane protein</topology>
    </subcellularLocation>
</comment>
<evidence type="ECO:0000256" key="1">
    <source>
        <dbReference type="RuleBase" id="RU362006"/>
    </source>
</evidence>
<dbReference type="Pfam" id="PF03134">
    <property type="entry name" value="TB2_DP1_HVA22"/>
    <property type="match status" value="1"/>
</dbReference>
<dbReference type="Proteomes" id="UP001632038">
    <property type="component" value="Unassembled WGS sequence"/>
</dbReference>